<dbReference type="AlphaFoldDB" id="A0AAW3FEJ4"/>
<proteinExistence type="predicted"/>
<accession>A0AAW3FEJ4</accession>
<name>A0AAW3FEJ4_9BACT</name>
<sequence>MRNVFFNKEILLENDLYFICSMIGLIARNIKQLNKHIVNRMGYQTLAEKRSLANALHLENPLAVVYNRTDTYIDNYNTSTYYEPSLFIAHSYFTESLN</sequence>
<dbReference type="RefSeq" id="WP_036870037.1">
    <property type="nucleotide sequence ID" value="NZ_JRNJ01000058.1"/>
</dbReference>
<dbReference type="EMBL" id="JRNJ01000058">
    <property type="protein sequence ID" value="KGF26782.1"/>
    <property type="molecule type" value="Genomic_DNA"/>
</dbReference>
<reference evidence="1 2" key="1">
    <citation type="submission" date="2014-07" db="EMBL/GenBank/DDBJ databases">
        <authorList>
            <person name="McCorrison J."/>
            <person name="Sanka R."/>
            <person name="Torralba M."/>
            <person name="Gillis M."/>
            <person name="Haft D.H."/>
            <person name="Methe B."/>
            <person name="Sutton G."/>
            <person name="Nelson K.E."/>
        </authorList>
    </citation>
    <scope>NUCLEOTIDE SEQUENCE [LARGE SCALE GENOMIC DNA]</scope>
    <source>
        <strain evidence="1 2">DNF00424</strain>
    </source>
</reference>
<comment type="caution">
    <text evidence="1">The sequence shown here is derived from an EMBL/GenBank/DDBJ whole genome shotgun (WGS) entry which is preliminary data.</text>
</comment>
<organism evidence="1 2">
    <name type="scientific">Prevotella histicola JCM 15637 = DNF00424</name>
    <dbReference type="NCBI Taxonomy" id="1236504"/>
    <lineage>
        <taxon>Bacteria</taxon>
        <taxon>Pseudomonadati</taxon>
        <taxon>Bacteroidota</taxon>
        <taxon>Bacteroidia</taxon>
        <taxon>Bacteroidales</taxon>
        <taxon>Prevotellaceae</taxon>
        <taxon>Prevotella</taxon>
    </lineage>
</organism>
<evidence type="ECO:0000313" key="1">
    <source>
        <dbReference type="EMBL" id="KGF26782.1"/>
    </source>
</evidence>
<dbReference type="Proteomes" id="UP000029533">
    <property type="component" value="Unassembled WGS sequence"/>
</dbReference>
<protein>
    <submittedName>
        <fullName evidence="1">Uncharacterized protein</fullName>
    </submittedName>
</protein>
<evidence type="ECO:0000313" key="2">
    <source>
        <dbReference type="Proteomes" id="UP000029533"/>
    </source>
</evidence>
<gene>
    <name evidence="1" type="ORF">HMPREF2132_06660</name>
</gene>